<dbReference type="OrthoDB" id="8449218at2"/>
<evidence type="ECO:0000256" key="1">
    <source>
        <dbReference type="SAM" id="Phobius"/>
    </source>
</evidence>
<organism evidence="2 3">
    <name type="scientific">Roseibium marinum</name>
    <dbReference type="NCBI Taxonomy" id="281252"/>
    <lineage>
        <taxon>Bacteria</taxon>
        <taxon>Pseudomonadati</taxon>
        <taxon>Pseudomonadota</taxon>
        <taxon>Alphaproteobacteria</taxon>
        <taxon>Hyphomicrobiales</taxon>
        <taxon>Stappiaceae</taxon>
        <taxon>Roseibium</taxon>
    </lineage>
</organism>
<keyword evidence="1" id="KW-1133">Transmembrane helix</keyword>
<name>A0A2S3UYA4_9HYPH</name>
<evidence type="ECO:0000313" key="3">
    <source>
        <dbReference type="Proteomes" id="UP000236959"/>
    </source>
</evidence>
<dbReference type="EMBL" id="PPCN01000002">
    <property type="protein sequence ID" value="POF32705.1"/>
    <property type="molecule type" value="Genomic_DNA"/>
</dbReference>
<keyword evidence="3" id="KW-1185">Reference proteome</keyword>
<gene>
    <name evidence="2" type="ORF">CLV41_102108</name>
</gene>
<comment type="caution">
    <text evidence="2">The sequence shown here is derived from an EMBL/GenBank/DDBJ whole genome shotgun (WGS) entry which is preliminary data.</text>
</comment>
<keyword evidence="1" id="KW-0812">Transmembrane</keyword>
<dbReference type="AlphaFoldDB" id="A0A2S3UYA4"/>
<protein>
    <submittedName>
        <fullName evidence="2">Uncharacterized protein</fullName>
    </submittedName>
</protein>
<dbReference type="RefSeq" id="WP_103221704.1">
    <property type="nucleotide sequence ID" value="NZ_PPCN01000002.1"/>
</dbReference>
<keyword evidence="1" id="KW-0472">Membrane</keyword>
<accession>A0A2S3UYA4</accession>
<evidence type="ECO:0000313" key="2">
    <source>
        <dbReference type="EMBL" id="POF32705.1"/>
    </source>
</evidence>
<proteinExistence type="predicted"/>
<feature type="transmembrane region" description="Helical" evidence="1">
    <location>
        <begin position="72"/>
        <end position="91"/>
    </location>
</feature>
<reference evidence="2 3" key="1">
    <citation type="submission" date="2018-01" db="EMBL/GenBank/DDBJ databases">
        <title>Genomic Encyclopedia of Archaeal and Bacterial Type Strains, Phase II (KMG-II): from individual species to whole genera.</title>
        <authorList>
            <person name="Goeker M."/>
        </authorList>
    </citation>
    <scope>NUCLEOTIDE SEQUENCE [LARGE SCALE GENOMIC DNA]</scope>
    <source>
        <strain evidence="2 3">DSM 17023</strain>
    </source>
</reference>
<dbReference type="Proteomes" id="UP000236959">
    <property type="component" value="Unassembled WGS sequence"/>
</dbReference>
<sequence length="92" mass="10217">MSGSGHQENGHPKEKQREEALRALDRVEAESETIVGSTFVRMADRARNHMSAGDKDEDDRIEVWGTRVGRGLGLVFAIGLAVYLFVTYVLGR</sequence>